<dbReference type="Pfam" id="PF00570">
    <property type="entry name" value="HRDC"/>
    <property type="match status" value="1"/>
</dbReference>
<sequence length="180" mass="19746">QTTTWGILEDRAEIWLTRLLRRCVTAGWVDFWGGDRPVAILTETGAAVMRGEREVRLLLPPEKVTLPRMAAGAGDDRSRAFIVRRKGQVDDRDGEDLALDADALLRFDALRAFRLTTAQAEGVPPYVVASDRSLRELAVLCPQREEDLTLAHGIGDAKAKKYGSGFLRVLKDVAGDATSG</sequence>
<accession>X1D9L9</accession>
<dbReference type="EMBL" id="BART01030484">
    <property type="protein sequence ID" value="GAH17451.1"/>
    <property type="molecule type" value="Genomic_DNA"/>
</dbReference>
<evidence type="ECO:0000259" key="1">
    <source>
        <dbReference type="PROSITE" id="PS50967"/>
    </source>
</evidence>
<dbReference type="InterPro" id="IPR002121">
    <property type="entry name" value="HRDC_dom"/>
</dbReference>
<dbReference type="PROSITE" id="PS50967">
    <property type="entry name" value="HRDC"/>
    <property type="match status" value="1"/>
</dbReference>
<feature type="non-terminal residue" evidence="2">
    <location>
        <position position="1"/>
    </location>
</feature>
<dbReference type="InterPro" id="IPR010997">
    <property type="entry name" value="HRDC-like_sf"/>
</dbReference>
<dbReference type="InterPro" id="IPR036390">
    <property type="entry name" value="WH_DNA-bd_sf"/>
</dbReference>
<dbReference type="AlphaFoldDB" id="X1D9L9"/>
<name>X1D9L9_9ZZZZ</name>
<proteinExistence type="predicted"/>
<evidence type="ECO:0000313" key="2">
    <source>
        <dbReference type="EMBL" id="GAH17451.1"/>
    </source>
</evidence>
<dbReference type="SMART" id="SM00341">
    <property type="entry name" value="HRDC"/>
    <property type="match status" value="1"/>
</dbReference>
<feature type="domain" description="HRDC" evidence="1">
    <location>
        <begin position="100"/>
        <end position="180"/>
    </location>
</feature>
<dbReference type="GO" id="GO:0000166">
    <property type="term" value="F:nucleotide binding"/>
    <property type="evidence" value="ECO:0007669"/>
    <property type="project" value="InterPro"/>
</dbReference>
<reference evidence="2" key="1">
    <citation type="journal article" date="2014" name="Front. Microbiol.">
        <title>High frequency of phylogenetically diverse reductive dehalogenase-homologous genes in deep subseafloor sedimentary metagenomes.</title>
        <authorList>
            <person name="Kawai M."/>
            <person name="Futagami T."/>
            <person name="Toyoda A."/>
            <person name="Takaki Y."/>
            <person name="Nishi S."/>
            <person name="Hori S."/>
            <person name="Arai W."/>
            <person name="Tsubouchi T."/>
            <person name="Morono Y."/>
            <person name="Uchiyama I."/>
            <person name="Ito T."/>
            <person name="Fujiyama A."/>
            <person name="Inagaki F."/>
            <person name="Takami H."/>
        </authorList>
    </citation>
    <scope>NUCLEOTIDE SEQUENCE</scope>
    <source>
        <strain evidence="2">Expedition CK06-06</strain>
    </source>
</reference>
<comment type="caution">
    <text evidence="2">The sequence shown here is derived from an EMBL/GenBank/DDBJ whole genome shotgun (WGS) entry which is preliminary data.</text>
</comment>
<dbReference type="SUPFAM" id="SSF46785">
    <property type="entry name" value="Winged helix' DNA-binding domain"/>
    <property type="match status" value="1"/>
</dbReference>
<gene>
    <name evidence="2" type="ORF">S01H4_53218</name>
</gene>
<protein>
    <recommendedName>
        <fullName evidence="1">HRDC domain-containing protein</fullName>
    </recommendedName>
</protein>
<dbReference type="SUPFAM" id="SSF47819">
    <property type="entry name" value="HRDC-like"/>
    <property type="match status" value="1"/>
</dbReference>
<dbReference type="Gene3D" id="1.10.150.80">
    <property type="entry name" value="HRDC domain"/>
    <property type="match status" value="1"/>
</dbReference>
<dbReference type="InterPro" id="IPR044876">
    <property type="entry name" value="HRDC_dom_sf"/>
</dbReference>
<organism evidence="2">
    <name type="scientific">marine sediment metagenome</name>
    <dbReference type="NCBI Taxonomy" id="412755"/>
    <lineage>
        <taxon>unclassified sequences</taxon>
        <taxon>metagenomes</taxon>
        <taxon>ecological metagenomes</taxon>
    </lineage>
</organism>
<dbReference type="GO" id="GO:0003676">
    <property type="term" value="F:nucleic acid binding"/>
    <property type="evidence" value="ECO:0007669"/>
    <property type="project" value="InterPro"/>
</dbReference>